<comment type="subcellular location">
    <subcellularLocation>
        <location evidence="1 12">Cytoplasm</location>
    </subcellularLocation>
</comment>
<protein>
    <recommendedName>
        <fullName evidence="12">Cysteine--tRNA ligase</fullName>
        <ecNumber evidence="12">6.1.1.16</ecNumber>
    </recommendedName>
    <alternativeName>
        <fullName evidence="12">Cysteinyl-tRNA synthetase</fullName>
        <shortName evidence="12">CysRS</shortName>
    </alternativeName>
</protein>
<reference evidence="14 15" key="1">
    <citation type="submission" date="2019-02" db="EMBL/GenBank/DDBJ databases">
        <authorList>
            <person name="Manzano-Marin A."/>
            <person name="Manzano-Marin A."/>
        </authorList>
    </citation>
    <scope>NUCLEOTIDE SEQUENCE [LARGE SCALE GENOMIC DNA]</scope>
    <source>
        <strain evidence="14 15">BuCisplendens/pseudotsugae</strain>
    </source>
</reference>
<dbReference type="NCBIfam" id="TIGR00435">
    <property type="entry name" value="cysS"/>
    <property type="match status" value="1"/>
</dbReference>
<dbReference type="OrthoDB" id="9815130at2"/>
<evidence type="ECO:0000256" key="3">
    <source>
        <dbReference type="ARBA" id="ARBA00011245"/>
    </source>
</evidence>
<dbReference type="CDD" id="cd00672">
    <property type="entry name" value="CysRS_core"/>
    <property type="match status" value="1"/>
</dbReference>
<evidence type="ECO:0000256" key="6">
    <source>
        <dbReference type="ARBA" id="ARBA00022723"/>
    </source>
</evidence>
<keyword evidence="6 12" id="KW-0479">Metal-binding</keyword>
<keyword evidence="7 12" id="KW-0547">Nucleotide-binding</keyword>
<sequence length="474" mass="55837">MLKIFNTLTKKKEKFQFPYSKKINIYVCGVTVYDLCHIGHARTFIVFDIIKRYLEYLGYKTCYVRNITDIDDKIIYAANKKNESIDVFVKRMIKLMHEDFLCLNLQNPDHEPRITRCMQDIISFIESLFNNKLAYISDNKDILFSIQKYNSYGILSRRIKKCCLNENKSNSVFYFNQSDDFVLWKHRVNKSDPYWISPWGPGRPGWHIECSAIINKFFKNGVNIHGGGIDLLFPHHENELAQLKSIKSSFSIEFWIHVGMVIINNHKMSKSLSNTVLVRDLLKKYDSEVIRFYILSTHYRHPLIFLEKNLNASKNILNKIYVSLLGSDVSSEHSDYHIKLRNIFRKKFFSAMNDDFNTPKACLILQNLSKYITNIKKSSDILLYNSLSKDLIFFGNILGLLHHDPKNFLFSSTNQILASHSNIHIVKKLVRMRDAYRKHKKWNLSDIIRKELLKLGVIVQDKHERSTYKFIYKN</sequence>
<dbReference type="InterPro" id="IPR015803">
    <property type="entry name" value="Cys-tRNA-ligase"/>
</dbReference>
<name>A0A451CXP5_9GAMM</name>
<feature type="binding site" evidence="12">
    <location>
        <position position="28"/>
    </location>
    <ligand>
        <name>Zn(2+)</name>
        <dbReference type="ChEBI" id="CHEBI:29105"/>
    </ligand>
</feature>
<dbReference type="InterPro" id="IPR024909">
    <property type="entry name" value="Cys-tRNA/MSH_ligase"/>
</dbReference>
<dbReference type="GO" id="GO:0005524">
    <property type="term" value="F:ATP binding"/>
    <property type="evidence" value="ECO:0007669"/>
    <property type="project" value="UniProtKB-UniRule"/>
</dbReference>
<evidence type="ECO:0000313" key="14">
    <source>
        <dbReference type="EMBL" id="VFP77887.1"/>
    </source>
</evidence>
<dbReference type="Proteomes" id="UP000294466">
    <property type="component" value="Chromosome"/>
</dbReference>
<dbReference type="GO" id="GO:0006423">
    <property type="term" value="P:cysteinyl-tRNA aminoacylation"/>
    <property type="evidence" value="ECO:0007669"/>
    <property type="project" value="UniProtKB-UniRule"/>
</dbReference>
<feature type="binding site" evidence="12">
    <location>
        <position position="235"/>
    </location>
    <ligand>
        <name>Zn(2+)</name>
        <dbReference type="ChEBI" id="CHEBI:29105"/>
    </ligand>
</feature>
<dbReference type="InterPro" id="IPR015273">
    <property type="entry name" value="Cys-tRNA-synt_Ia_DALR"/>
</dbReference>
<dbReference type="InterPro" id="IPR009080">
    <property type="entry name" value="tRNAsynth_Ia_anticodon-bd"/>
</dbReference>
<gene>
    <name evidence="12 14" type="primary">cysS</name>
    <name evidence="14" type="ORF">BUCISPPS3390_317</name>
</gene>
<feature type="short sequence motif" description="'HIGH' region" evidence="12">
    <location>
        <begin position="30"/>
        <end position="40"/>
    </location>
</feature>
<dbReference type="Pfam" id="PF09190">
    <property type="entry name" value="DALR_2"/>
    <property type="match status" value="1"/>
</dbReference>
<comment type="cofactor">
    <cofactor evidence="12">
        <name>Zn(2+)</name>
        <dbReference type="ChEBI" id="CHEBI:29105"/>
    </cofactor>
    <text evidence="12">Binds 1 zinc ion per subunit.</text>
</comment>
<keyword evidence="9 12" id="KW-0067">ATP-binding</keyword>
<dbReference type="HAMAP" id="MF_00041">
    <property type="entry name" value="Cys_tRNA_synth"/>
    <property type="match status" value="1"/>
</dbReference>
<evidence type="ECO:0000256" key="10">
    <source>
        <dbReference type="ARBA" id="ARBA00022917"/>
    </source>
</evidence>
<dbReference type="Gene3D" id="1.20.120.1910">
    <property type="entry name" value="Cysteine-tRNA ligase, C-terminal anti-codon recognition domain"/>
    <property type="match status" value="1"/>
</dbReference>
<evidence type="ECO:0000256" key="8">
    <source>
        <dbReference type="ARBA" id="ARBA00022833"/>
    </source>
</evidence>
<evidence type="ECO:0000259" key="13">
    <source>
        <dbReference type="SMART" id="SM00840"/>
    </source>
</evidence>
<dbReference type="PANTHER" id="PTHR10890">
    <property type="entry name" value="CYSTEINYL-TRNA SYNTHETASE"/>
    <property type="match status" value="1"/>
</dbReference>
<feature type="domain" description="Cysteinyl-tRNA synthetase class Ia DALR" evidence="13">
    <location>
        <begin position="347"/>
        <end position="409"/>
    </location>
</feature>
<evidence type="ECO:0000256" key="5">
    <source>
        <dbReference type="ARBA" id="ARBA00022598"/>
    </source>
</evidence>
<dbReference type="RefSeq" id="WP_154060902.1">
    <property type="nucleotide sequence ID" value="NZ_LR217692.1"/>
</dbReference>
<dbReference type="AlphaFoldDB" id="A0A451CXP5"/>
<dbReference type="EMBL" id="LR217692">
    <property type="protein sequence ID" value="VFP77887.1"/>
    <property type="molecule type" value="Genomic_DNA"/>
</dbReference>
<dbReference type="InterPro" id="IPR032678">
    <property type="entry name" value="tRNA-synt_1_cat_dom"/>
</dbReference>
<dbReference type="SMART" id="SM00840">
    <property type="entry name" value="DALR_2"/>
    <property type="match status" value="1"/>
</dbReference>
<evidence type="ECO:0000256" key="1">
    <source>
        <dbReference type="ARBA" id="ARBA00004496"/>
    </source>
</evidence>
<keyword evidence="5 12" id="KW-0436">Ligase</keyword>
<proteinExistence type="inferred from homology"/>
<dbReference type="InterPro" id="IPR014729">
    <property type="entry name" value="Rossmann-like_a/b/a_fold"/>
</dbReference>
<evidence type="ECO:0000256" key="7">
    <source>
        <dbReference type="ARBA" id="ARBA00022741"/>
    </source>
</evidence>
<dbReference type="SUPFAM" id="SSF52374">
    <property type="entry name" value="Nucleotidylyl transferase"/>
    <property type="match status" value="1"/>
</dbReference>
<dbReference type="Pfam" id="PF01406">
    <property type="entry name" value="tRNA-synt_1e"/>
    <property type="match status" value="1"/>
</dbReference>
<dbReference type="GO" id="GO:0008270">
    <property type="term" value="F:zinc ion binding"/>
    <property type="evidence" value="ECO:0007669"/>
    <property type="project" value="UniProtKB-UniRule"/>
</dbReference>
<dbReference type="GO" id="GO:0005829">
    <property type="term" value="C:cytosol"/>
    <property type="evidence" value="ECO:0007669"/>
    <property type="project" value="TreeGrafter"/>
</dbReference>
<feature type="binding site" evidence="12">
    <location>
        <position position="239"/>
    </location>
    <ligand>
        <name>Zn(2+)</name>
        <dbReference type="ChEBI" id="CHEBI:29105"/>
    </ligand>
</feature>
<evidence type="ECO:0000313" key="15">
    <source>
        <dbReference type="Proteomes" id="UP000294466"/>
    </source>
</evidence>
<evidence type="ECO:0000256" key="4">
    <source>
        <dbReference type="ARBA" id="ARBA00022490"/>
    </source>
</evidence>
<dbReference type="SUPFAM" id="SSF47323">
    <property type="entry name" value="Anticodon-binding domain of a subclass of class I aminoacyl-tRNA synthetases"/>
    <property type="match status" value="1"/>
</dbReference>
<comment type="similarity">
    <text evidence="2 12">Belongs to the class-I aminoacyl-tRNA synthetase family.</text>
</comment>
<dbReference type="GO" id="GO:0004817">
    <property type="term" value="F:cysteine-tRNA ligase activity"/>
    <property type="evidence" value="ECO:0007669"/>
    <property type="project" value="UniProtKB-UniRule"/>
</dbReference>
<dbReference type="Gene3D" id="3.40.50.620">
    <property type="entry name" value="HUPs"/>
    <property type="match status" value="1"/>
</dbReference>
<evidence type="ECO:0000256" key="12">
    <source>
        <dbReference type="HAMAP-Rule" id="MF_00041"/>
    </source>
</evidence>
<keyword evidence="10 12" id="KW-0648">Protein biosynthesis</keyword>
<feature type="short sequence motif" description="'KMSKS' region" evidence="12">
    <location>
        <begin position="267"/>
        <end position="271"/>
    </location>
</feature>
<dbReference type="PRINTS" id="PR00983">
    <property type="entry name" value="TRNASYNTHCYS"/>
</dbReference>
<feature type="binding site" evidence="12">
    <location>
        <position position="210"/>
    </location>
    <ligand>
        <name>Zn(2+)</name>
        <dbReference type="ChEBI" id="CHEBI:29105"/>
    </ligand>
</feature>
<dbReference type="EC" id="6.1.1.16" evidence="12"/>
<feature type="binding site" evidence="12">
    <location>
        <position position="270"/>
    </location>
    <ligand>
        <name>ATP</name>
        <dbReference type="ChEBI" id="CHEBI:30616"/>
    </ligand>
</feature>
<accession>A0A451CXP5</accession>
<evidence type="ECO:0000256" key="11">
    <source>
        <dbReference type="ARBA" id="ARBA00023146"/>
    </source>
</evidence>
<evidence type="ECO:0000256" key="9">
    <source>
        <dbReference type="ARBA" id="ARBA00022840"/>
    </source>
</evidence>
<comment type="subunit">
    <text evidence="3 12">Monomer.</text>
</comment>
<evidence type="ECO:0000256" key="2">
    <source>
        <dbReference type="ARBA" id="ARBA00005594"/>
    </source>
</evidence>
<keyword evidence="8 12" id="KW-0862">Zinc</keyword>
<keyword evidence="11 12" id="KW-0030">Aminoacyl-tRNA synthetase</keyword>
<organism evidence="14 15">
    <name type="scientific">Buchnera aphidicola</name>
    <name type="common">Cinara cf. splendens/pseudotsugae 3390</name>
    <dbReference type="NCBI Taxonomy" id="2518980"/>
    <lineage>
        <taxon>Bacteria</taxon>
        <taxon>Pseudomonadati</taxon>
        <taxon>Pseudomonadota</taxon>
        <taxon>Gammaproteobacteria</taxon>
        <taxon>Enterobacterales</taxon>
        <taxon>Erwiniaceae</taxon>
        <taxon>Buchnera</taxon>
    </lineage>
</organism>
<comment type="catalytic activity">
    <reaction evidence="12">
        <text>tRNA(Cys) + L-cysteine + ATP = L-cysteinyl-tRNA(Cys) + AMP + diphosphate</text>
        <dbReference type="Rhea" id="RHEA:17773"/>
        <dbReference type="Rhea" id="RHEA-COMP:9661"/>
        <dbReference type="Rhea" id="RHEA-COMP:9679"/>
        <dbReference type="ChEBI" id="CHEBI:30616"/>
        <dbReference type="ChEBI" id="CHEBI:33019"/>
        <dbReference type="ChEBI" id="CHEBI:35235"/>
        <dbReference type="ChEBI" id="CHEBI:78442"/>
        <dbReference type="ChEBI" id="CHEBI:78517"/>
        <dbReference type="ChEBI" id="CHEBI:456215"/>
        <dbReference type="EC" id="6.1.1.16"/>
    </reaction>
</comment>
<dbReference type="PANTHER" id="PTHR10890:SF3">
    <property type="entry name" value="CYSTEINE--TRNA LIGASE, CYTOPLASMIC"/>
    <property type="match status" value="1"/>
</dbReference>
<keyword evidence="4 12" id="KW-0963">Cytoplasm</keyword>